<comment type="catalytic activity">
    <reaction evidence="1">
        <text>Thiol-dependent hydrolysis of ester, thioester, amide, peptide and isopeptide bonds formed by the C-terminal Gly of ubiquitin (a 76-residue protein attached to proteins as an intracellular targeting signal).</text>
        <dbReference type="EC" id="3.4.19.12"/>
    </reaction>
</comment>
<keyword evidence="9" id="KW-0479">Metal-binding</keyword>
<proteinExistence type="inferred from homology"/>
<dbReference type="GO" id="GO:0016579">
    <property type="term" value="P:protein deubiquitination"/>
    <property type="evidence" value="ECO:0007669"/>
    <property type="project" value="InterPro"/>
</dbReference>
<keyword evidence="12" id="KW-0788">Thiol protease</keyword>
<feature type="domain" description="USP" evidence="14">
    <location>
        <begin position="601"/>
        <end position="959"/>
    </location>
</feature>
<dbReference type="SUPFAM" id="SSF54001">
    <property type="entry name" value="Cysteine proteinases"/>
    <property type="match status" value="1"/>
</dbReference>
<evidence type="ECO:0000259" key="15">
    <source>
        <dbReference type="PROSITE" id="PS50245"/>
    </source>
</evidence>
<evidence type="ECO:0000259" key="14">
    <source>
        <dbReference type="PROSITE" id="PS50235"/>
    </source>
</evidence>
<evidence type="ECO:0000256" key="1">
    <source>
        <dbReference type="ARBA" id="ARBA00000707"/>
    </source>
</evidence>
<dbReference type="HOGENOM" id="CLU_003910_2_0_1"/>
<evidence type="ECO:0000256" key="13">
    <source>
        <dbReference type="ARBA" id="ARBA00022833"/>
    </source>
</evidence>
<evidence type="ECO:0000256" key="10">
    <source>
        <dbReference type="ARBA" id="ARBA00022786"/>
    </source>
</evidence>
<keyword evidence="10" id="KW-0833">Ubl conjugation pathway</keyword>
<evidence type="ECO:0000256" key="12">
    <source>
        <dbReference type="ARBA" id="ARBA00022807"/>
    </source>
</evidence>
<dbReference type="eggNOG" id="KOG3556">
    <property type="taxonomic scope" value="Eukaryota"/>
</dbReference>
<dbReference type="FunFam" id="3.90.70.10:FF:000009">
    <property type="entry name" value="Putative ubiquitin carboxyl-terminal hydrolase CYLD"/>
    <property type="match status" value="1"/>
</dbReference>
<dbReference type="PROSITE" id="PS50245">
    <property type="entry name" value="CAP_GLY_2"/>
    <property type="match status" value="1"/>
</dbReference>
<evidence type="ECO:0000256" key="9">
    <source>
        <dbReference type="ARBA" id="ARBA00022723"/>
    </source>
</evidence>
<keyword evidence="13" id="KW-0862">Zinc</keyword>
<evidence type="ECO:0000256" key="7">
    <source>
        <dbReference type="ARBA" id="ARBA00022553"/>
    </source>
</evidence>
<dbReference type="GO" id="GO:0048471">
    <property type="term" value="C:perinuclear region of cytoplasm"/>
    <property type="evidence" value="ECO:0007669"/>
    <property type="project" value="UniProtKB-SubCell"/>
</dbReference>
<dbReference type="EC" id="3.4.19.12" evidence="5"/>
<dbReference type="PROSITE" id="PS50235">
    <property type="entry name" value="USP_3"/>
    <property type="match status" value="1"/>
</dbReference>
<dbReference type="FunFam" id="2.30.30.190:FF:000020">
    <property type="entry name" value="Cylindromatosis, isoform D"/>
    <property type="match status" value="1"/>
</dbReference>
<dbReference type="OrthoDB" id="6287070at2759"/>
<evidence type="ECO:0000256" key="11">
    <source>
        <dbReference type="ARBA" id="ARBA00022801"/>
    </source>
</evidence>
<dbReference type="GO" id="GO:0046872">
    <property type="term" value="F:metal ion binding"/>
    <property type="evidence" value="ECO:0007669"/>
    <property type="project" value="UniProtKB-KW"/>
</dbReference>
<dbReference type="GO" id="GO:0004843">
    <property type="term" value="F:cysteine-type deubiquitinase activity"/>
    <property type="evidence" value="ECO:0007669"/>
    <property type="project" value="UniProtKB-EC"/>
</dbReference>
<keyword evidence="11 16" id="KW-0378">Hydrolase</keyword>
<keyword evidence="6" id="KW-0963">Cytoplasm</keyword>
<dbReference type="CDD" id="cd02670">
    <property type="entry name" value="Peptidase_C19N"/>
    <property type="match status" value="1"/>
</dbReference>
<organism evidence="16 17">
    <name type="scientific">Drosophila virilis</name>
    <name type="common">Fruit fly</name>
    <dbReference type="NCBI Taxonomy" id="7244"/>
    <lineage>
        <taxon>Eukaryota</taxon>
        <taxon>Metazoa</taxon>
        <taxon>Ecdysozoa</taxon>
        <taxon>Arthropoda</taxon>
        <taxon>Hexapoda</taxon>
        <taxon>Insecta</taxon>
        <taxon>Pterygota</taxon>
        <taxon>Neoptera</taxon>
        <taxon>Endopterygota</taxon>
        <taxon>Diptera</taxon>
        <taxon>Brachycera</taxon>
        <taxon>Muscomorpha</taxon>
        <taxon>Ephydroidea</taxon>
        <taxon>Drosophilidae</taxon>
        <taxon>Drosophila</taxon>
    </lineage>
</organism>
<evidence type="ECO:0000256" key="2">
    <source>
        <dbReference type="ARBA" id="ARBA00004300"/>
    </source>
</evidence>
<evidence type="ECO:0000256" key="5">
    <source>
        <dbReference type="ARBA" id="ARBA00012759"/>
    </source>
</evidence>
<dbReference type="SMART" id="SM01052">
    <property type="entry name" value="CAP_GLY"/>
    <property type="match status" value="1"/>
</dbReference>
<dbReference type="SUPFAM" id="SSF74924">
    <property type="entry name" value="Cap-Gly domain"/>
    <property type="match status" value="1"/>
</dbReference>
<dbReference type="InterPro" id="IPR028889">
    <property type="entry name" value="USP"/>
</dbReference>
<evidence type="ECO:0000256" key="4">
    <source>
        <dbReference type="ARBA" id="ARBA00009085"/>
    </source>
</evidence>
<keyword evidence="17" id="KW-1185">Reference proteome</keyword>
<dbReference type="GO" id="GO:0006508">
    <property type="term" value="P:proteolysis"/>
    <property type="evidence" value="ECO:0007669"/>
    <property type="project" value="UniProtKB-KW"/>
</dbReference>
<dbReference type="AlphaFoldDB" id="B4LR01"/>
<dbReference type="InParanoid" id="B4LR01"/>
<accession>B4LR01</accession>
<dbReference type="InterPro" id="IPR000938">
    <property type="entry name" value="CAP-Gly_domain"/>
</dbReference>
<keyword evidence="8" id="KW-0645">Protease</keyword>
<dbReference type="InterPro" id="IPR038765">
    <property type="entry name" value="Papain-like_cys_pep_sf"/>
</dbReference>
<reference evidence="16 17" key="1">
    <citation type="journal article" date="2007" name="Nature">
        <title>Evolution of genes and genomes on the Drosophila phylogeny.</title>
        <authorList>
            <consortium name="Drosophila 12 Genomes Consortium"/>
            <person name="Clark A.G."/>
            <person name="Eisen M.B."/>
            <person name="Smith D.R."/>
            <person name="Bergman C.M."/>
            <person name="Oliver B."/>
            <person name="Markow T.A."/>
            <person name="Kaufman T.C."/>
            <person name="Kellis M."/>
            <person name="Gelbart W."/>
            <person name="Iyer V.N."/>
            <person name="Pollard D.A."/>
            <person name="Sackton T.B."/>
            <person name="Larracuente A.M."/>
            <person name="Singh N.D."/>
            <person name="Abad J.P."/>
            <person name="Abt D.N."/>
            <person name="Adryan B."/>
            <person name="Aguade M."/>
            <person name="Akashi H."/>
            <person name="Anderson W.W."/>
            <person name="Aquadro C.F."/>
            <person name="Ardell D.H."/>
            <person name="Arguello R."/>
            <person name="Artieri C.G."/>
            <person name="Barbash D.A."/>
            <person name="Barker D."/>
            <person name="Barsanti P."/>
            <person name="Batterham P."/>
            <person name="Batzoglou S."/>
            <person name="Begun D."/>
            <person name="Bhutkar A."/>
            <person name="Blanco E."/>
            <person name="Bosak S.A."/>
            <person name="Bradley R.K."/>
            <person name="Brand A.D."/>
            <person name="Brent M.R."/>
            <person name="Brooks A.N."/>
            <person name="Brown R.H."/>
            <person name="Butlin R.K."/>
            <person name="Caggese C."/>
            <person name="Calvi B.R."/>
            <person name="Bernardo de Carvalho A."/>
            <person name="Caspi A."/>
            <person name="Castrezana S."/>
            <person name="Celniker S.E."/>
            <person name="Chang J.L."/>
            <person name="Chapple C."/>
            <person name="Chatterji S."/>
            <person name="Chinwalla A."/>
            <person name="Civetta A."/>
            <person name="Clifton S.W."/>
            <person name="Comeron J.M."/>
            <person name="Costello J.C."/>
            <person name="Coyne J.A."/>
            <person name="Daub J."/>
            <person name="David R.G."/>
            <person name="Delcher A.L."/>
            <person name="Delehaunty K."/>
            <person name="Do C.B."/>
            <person name="Ebling H."/>
            <person name="Edwards K."/>
            <person name="Eickbush T."/>
            <person name="Evans J.D."/>
            <person name="Filipski A."/>
            <person name="Findeiss S."/>
            <person name="Freyhult E."/>
            <person name="Fulton L."/>
            <person name="Fulton R."/>
            <person name="Garcia A.C."/>
            <person name="Gardiner A."/>
            <person name="Garfield D.A."/>
            <person name="Garvin B.E."/>
            <person name="Gibson G."/>
            <person name="Gilbert D."/>
            <person name="Gnerre S."/>
            <person name="Godfrey J."/>
            <person name="Good R."/>
            <person name="Gotea V."/>
            <person name="Gravely B."/>
            <person name="Greenberg A.J."/>
            <person name="Griffiths-Jones S."/>
            <person name="Gross S."/>
            <person name="Guigo R."/>
            <person name="Gustafson E.A."/>
            <person name="Haerty W."/>
            <person name="Hahn M.W."/>
            <person name="Halligan D.L."/>
            <person name="Halpern A.L."/>
            <person name="Halter G.M."/>
            <person name="Han M.V."/>
            <person name="Heger A."/>
            <person name="Hillier L."/>
            <person name="Hinrichs A.S."/>
            <person name="Holmes I."/>
            <person name="Hoskins R.A."/>
            <person name="Hubisz M.J."/>
            <person name="Hultmark D."/>
            <person name="Huntley M.A."/>
            <person name="Jaffe D.B."/>
            <person name="Jagadeeshan S."/>
            <person name="Jeck W.R."/>
            <person name="Johnson J."/>
            <person name="Jones C.D."/>
            <person name="Jordan W.C."/>
            <person name="Karpen G.H."/>
            <person name="Kataoka E."/>
            <person name="Keightley P.D."/>
            <person name="Kheradpour P."/>
            <person name="Kirkness E.F."/>
            <person name="Koerich L.B."/>
            <person name="Kristiansen K."/>
            <person name="Kudrna D."/>
            <person name="Kulathinal R.J."/>
            <person name="Kumar S."/>
            <person name="Kwok R."/>
            <person name="Lander E."/>
            <person name="Langley C.H."/>
            <person name="Lapoint R."/>
            <person name="Lazzaro B.P."/>
            <person name="Lee S.J."/>
            <person name="Levesque L."/>
            <person name="Li R."/>
            <person name="Lin C.F."/>
            <person name="Lin M.F."/>
            <person name="Lindblad-Toh K."/>
            <person name="Llopart A."/>
            <person name="Long M."/>
            <person name="Low L."/>
            <person name="Lozovsky E."/>
            <person name="Lu J."/>
            <person name="Luo M."/>
            <person name="Machado C.A."/>
            <person name="Makalowski W."/>
            <person name="Marzo M."/>
            <person name="Matsuda M."/>
            <person name="Matzkin L."/>
            <person name="McAllister B."/>
            <person name="McBride C.S."/>
            <person name="McKernan B."/>
            <person name="McKernan K."/>
            <person name="Mendez-Lago M."/>
            <person name="Minx P."/>
            <person name="Mollenhauer M.U."/>
            <person name="Montooth K."/>
            <person name="Mount S.M."/>
            <person name="Mu X."/>
            <person name="Myers E."/>
            <person name="Negre B."/>
            <person name="Newfeld S."/>
            <person name="Nielsen R."/>
            <person name="Noor M.A."/>
            <person name="O'Grady P."/>
            <person name="Pachter L."/>
            <person name="Papaceit M."/>
            <person name="Parisi M.J."/>
            <person name="Parisi M."/>
            <person name="Parts L."/>
            <person name="Pedersen J.S."/>
            <person name="Pesole G."/>
            <person name="Phillippy A.M."/>
            <person name="Ponting C.P."/>
            <person name="Pop M."/>
            <person name="Porcelli D."/>
            <person name="Powell J.R."/>
            <person name="Prohaska S."/>
            <person name="Pruitt K."/>
            <person name="Puig M."/>
            <person name="Quesneville H."/>
            <person name="Ram K.R."/>
            <person name="Rand D."/>
            <person name="Rasmussen M.D."/>
            <person name="Reed L.K."/>
            <person name="Reenan R."/>
            <person name="Reily A."/>
            <person name="Remington K.A."/>
            <person name="Rieger T.T."/>
            <person name="Ritchie M.G."/>
            <person name="Robin C."/>
            <person name="Rogers Y.H."/>
            <person name="Rohde C."/>
            <person name="Rozas J."/>
            <person name="Rubenfield M.J."/>
            <person name="Ruiz A."/>
            <person name="Russo S."/>
            <person name="Salzberg S.L."/>
            <person name="Sanchez-Gracia A."/>
            <person name="Saranga D.J."/>
            <person name="Sato H."/>
            <person name="Schaeffer S.W."/>
            <person name="Schatz M.C."/>
            <person name="Schlenke T."/>
            <person name="Schwartz R."/>
            <person name="Segarra C."/>
            <person name="Singh R.S."/>
            <person name="Sirot L."/>
            <person name="Sirota M."/>
            <person name="Sisneros N.B."/>
            <person name="Smith C.D."/>
            <person name="Smith T.F."/>
            <person name="Spieth J."/>
            <person name="Stage D.E."/>
            <person name="Stark A."/>
            <person name="Stephan W."/>
            <person name="Strausberg R.L."/>
            <person name="Strempel S."/>
            <person name="Sturgill D."/>
            <person name="Sutton G."/>
            <person name="Sutton G.G."/>
            <person name="Tao W."/>
            <person name="Teichmann S."/>
            <person name="Tobari Y.N."/>
            <person name="Tomimura Y."/>
            <person name="Tsolas J.M."/>
            <person name="Valente V.L."/>
            <person name="Venter E."/>
            <person name="Venter J.C."/>
            <person name="Vicario S."/>
            <person name="Vieira F.G."/>
            <person name="Vilella A.J."/>
            <person name="Villasante A."/>
            <person name="Walenz B."/>
            <person name="Wang J."/>
            <person name="Wasserman M."/>
            <person name="Watts T."/>
            <person name="Wilson D."/>
            <person name="Wilson R.K."/>
            <person name="Wing R.A."/>
            <person name="Wolfner M.F."/>
            <person name="Wong A."/>
            <person name="Wong G.K."/>
            <person name="Wu C.I."/>
            <person name="Wu G."/>
            <person name="Yamamoto D."/>
            <person name="Yang H.P."/>
            <person name="Yang S.P."/>
            <person name="Yorke J.A."/>
            <person name="Yoshida K."/>
            <person name="Zdobnov E."/>
            <person name="Zhang P."/>
            <person name="Zhang Y."/>
            <person name="Zimin A.V."/>
            <person name="Baldwin J."/>
            <person name="Abdouelleil A."/>
            <person name="Abdulkadir J."/>
            <person name="Abebe A."/>
            <person name="Abera B."/>
            <person name="Abreu J."/>
            <person name="Acer S.C."/>
            <person name="Aftuck L."/>
            <person name="Alexander A."/>
            <person name="An P."/>
            <person name="Anderson E."/>
            <person name="Anderson S."/>
            <person name="Arachi H."/>
            <person name="Azer M."/>
            <person name="Bachantsang P."/>
            <person name="Barry A."/>
            <person name="Bayul T."/>
            <person name="Berlin A."/>
            <person name="Bessette D."/>
            <person name="Bloom T."/>
            <person name="Blye J."/>
            <person name="Boguslavskiy L."/>
            <person name="Bonnet C."/>
            <person name="Boukhgalter B."/>
            <person name="Bourzgui I."/>
            <person name="Brown A."/>
            <person name="Cahill P."/>
            <person name="Channer S."/>
            <person name="Cheshatsang Y."/>
            <person name="Chuda L."/>
            <person name="Citroen M."/>
            <person name="Collymore A."/>
            <person name="Cooke P."/>
            <person name="Costello M."/>
            <person name="D'Aco K."/>
            <person name="Daza R."/>
            <person name="De Haan G."/>
            <person name="DeGray S."/>
            <person name="DeMaso C."/>
            <person name="Dhargay N."/>
            <person name="Dooley K."/>
            <person name="Dooley E."/>
            <person name="Doricent M."/>
            <person name="Dorje P."/>
            <person name="Dorjee K."/>
            <person name="Dupes A."/>
            <person name="Elong R."/>
            <person name="Falk J."/>
            <person name="Farina A."/>
            <person name="Faro S."/>
            <person name="Ferguson D."/>
            <person name="Fisher S."/>
            <person name="Foley C.D."/>
            <person name="Franke A."/>
            <person name="Friedrich D."/>
            <person name="Gadbois L."/>
            <person name="Gearin G."/>
            <person name="Gearin C.R."/>
            <person name="Giannoukos G."/>
            <person name="Goode T."/>
            <person name="Graham J."/>
            <person name="Grandbois E."/>
            <person name="Grewal S."/>
            <person name="Gyaltsen K."/>
            <person name="Hafez N."/>
            <person name="Hagos B."/>
            <person name="Hall J."/>
            <person name="Henson C."/>
            <person name="Hollinger A."/>
            <person name="Honan T."/>
            <person name="Huard M.D."/>
            <person name="Hughes L."/>
            <person name="Hurhula B."/>
            <person name="Husby M.E."/>
            <person name="Kamat A."/>
            <person name="Kanga B."/>
            <person name="Kashin S."/>
            <person name="Khazanovich D."/>
            <person name="Kisner P."/>
            <person name="Lance K."/>
            <person name="Lara M."/>
            <person name="Lee W."/>
            <person name="Lennon N."/>
            <person name="Letendre F."/>
            <person name="LeVine R."/>
            <person name="Lipovsky A."/>
            <person name="Liu X."/>
            <person name="Liu J."/>
            <person name="Liu S."/>
            <person name="Lokyitsang T."/>
            <person name="Lokyitsang Y."/>
            <person name="Lubonja R."/>
            <person name="Lui A."/>
            <person name="MacDonald P."/>
            <person name="Magnisalis V."/>
            <person name="Maru K."/>
            <person name="Matthews C."/>
            <person name="McCusker W."/>
            <person name="McDonough S."/>
            <person name="Mehta T."/>
            <person name="Meldrim J."/>
            <person name="Meneus L."/>
            <person name="Mihai O."/>
            <person name="Mihalev A."/>
            <person name="Mihova T."/>
            <person name="Mittelman R."/>
            <person name="Mlenga V."/>
            <person name="Montmayeur A."/>
            <person name="Mulrain L."/>
            <person name="Navidi A."/>
            <person name="Naylor J."/>
            <person name="Negash T."/>
            <person name="Nguyen T."/>
            <person name="Nguyen N."/>
            <person name="Nicol R."/>
            <person name="Norbu C."/>
            <person name="Norbu N."/>
            <person name="Novod N."/>
            <person name="O'Neill B."/>
            <person name="Osman S."/>
            <person name="Markiewicz E."/>
            <person name="Oyono O.L."/>
            <person name="Patti C."/>
            <person name="Phunkhang P."/>
            <person name="Pierre F."/>
            <person name="Priest M."/>
            <person name="Raghuraman S."/>
            <person name="Rege F."/>
            <person name="Reyes R."/>
            <person name="Rise C."/>
            <person name="Rogov P."/>
            <person name="Ross K."/>
            <person name="Ryan E."/>
            <person name="Settipalli S."/>
            <person name="Shea T."/>
            <person name="Sherpa N."/>
            <person name="Shi L."/>
            <person name="Shih D."/>
            <person name="Sparrow T."/>
            <person name="Spaulding J."/>
            <person name="Stalker J."/>
            <person name="Stange-Thomann N."/>
            <person name="Stavropoulos S."/>
            <person name="Stone C."/>
            <person name="Strader C."/>
            <person name="Tesfaye S."/>
            <person name="Thomson T."/>
            <person name="Thoulutsang Y."/>
            <person name="Thoulutsang D."/>
            <person name="Topham K."/>
            <person name="Topping I."/>
            <person name="Tsamla T."/>
            <person name="Vassiliev H."/>
            <person name="Vo A."/>
            <person name="Wangchuk T."/>
            <person name="Wangdi T."/>
            <person name="Weiand M."/>
            <person name="Wilkinson J."/>
            <person name="Wilson A."/>
            <person name="Yadav S."/>
            <person name="Young G."/>
            <person name="Yu Q."/>
            <person name="Zembek L."/>
            <person name="Zhong D."/>
            <person name="Zimmer A."/>
            <person name="Zwirko Z."/>
            <person name="Jaffe D.B."/>
            <person name="Alvarez P."/>
            <person name="Brockman W."/>
            <person name="Butler J."/>
            <person name="Chin C."/>
            <person name="Gnerre S."/>
            <person name="Grabherr M."/>
            <person name="Kleber M."/>
            <person name="Mauceli E."/>
            <person name="MacCallum I."/>
        </authorList>
    </citation>
    <scope>NUCLEOTIDE SEQUENCE [LARGE SCALE GENOMIC DNA]</scope>
    <source>
        <strain evidence="17">Tucson 15010-1051.87</strain>
    </source>
</reference>
<dbReference type="PANTHER" id="PTHR11830">
    <property type="entry name" value="40S RIBOSOMAL PROTEIN S3A"/>
    <property type="match status" value="1"/>
</dbReference>
<dbReference type="Gene3D" id="2.30.30.190">
    <property type="entry name" value="CAP Gly-rich-like domain"/>
    <property type="match status" value="1"/>
</dbReference>
<evidence type="ECO:0000313" key="16">
    <source>
        <dbReference type="EMBL" id="EDW64540.2"/>
    </source>
</evidence>
<dbReference type="SMR" id="B4LR01"/>
<evidence type="ECO:0000313" key="17">
    <source>
        <dbReference type="Proteomes" id="UP000008792"/>
    </source>
</evidence>
<dbReference type="EMBL" id="CH940649">
    <property type="protein sequence ID" value="EDW64540.2"/>
    <property type="molecule type" value="Genomic_DNA"/>
</dbReference>
<dbReference type="FunCoup" id="B4LR01">
    <property type="interactions" value="896"/>
</dbReference>
<dbReference type="InterPro" id="IPR001394">
    <property type="entry name" value="Peptidase_C19_UCH"/>
</dbReference>
<gene>
    <name evidence="16" type="primary">Dvir\GJ17519</name>
    <name evidence="16" type="ORF">Dvir_GJ17519</name>
</gene>
<keyword evidence="7" id="KW-0597">Phosphoprotein</keyword>
<evidence type="ECO:0000256" key="3">
    <source>
        <dbReference type="ARBA" id="ARBA00004556"/>
    </source>
</evidence>
<comment type="subcellular location">
    <subcellularLocation>
        <location evidence="2">Cytoplasm</location>
        <location evidence="2">Cytoskeleton</location>
        <location evidence="2">Microtubule organizing center</location>
        <location evidence="2">Centrosome</location>
    </subcellularLocation>
    <subcellularLocation>
        <location evidence="3">Cytoplasm</location>
        <location evidence="3">Perinuclear region</location>
    </subcellularLocation>
</comment>
<dbReference type="KEGG" id="dvi:6629057"/>
<dbReference type="Proteomes" id="UP000008792">
    <property type="component" value="Unassembled WGS sequence"/>
</dbReference>
<evidence type="ECO:0000256" key="6">
    <source>
        <dbReference type="ARBA" id="ARBA00022490"/>
    </source>
</evidence>
<dbReference type="Gene3D" id="3.90.70.10">
    <property type="entry name" value="Cysteine proteinases"/>
    <property type="match status" value="1"/>
</dbReference>
<dbReference type="STRING" id="7244.B4LR01"/>
<dbReference type="Pfam" id="PF01302">
    <property type="entry name" value="CAP_GLY"/>
    <property type="match status" value="1"/>
</dbReference>
<protein>
    <recommendedName>
        <fullName evidence="5">ubiquitinyl hydrolase 1</fullName>
        <ecNumber evidence="5">3.4.19.12</ecNumber>
    </recommendedName>
</protein>
<sequence length="965" mass="108784">METKPKYSKYALVNRQIELTKSGCISSSDVDCNVNVNNTNTRTDKLMVLPGSSIKIIGTPDGKESEKCIVQILDFNTYTNTQFYEIKSSYLVRVADDIWPFVISIANLESRLRLVCNKEQCLWLTTLKLNDLVSVQGELFKKGNLCFDCIVRYIGPVEELNPVGYFFGLEILHLNSGHSPQAKDIPFATKYLNCEPHLSIFATADWIAPVSSELKHKLSAKKFMNDTIERVYTAILPANLNLHAQRSDNKYKKRQPTAQFYDSLPGNSTDKPEGEIMTESIKTDERMPINEVNKCNNKELKTYLSNFPASSERKSTNQAKSATSLRKNIASEKDLFGIKNRTESSINERDIIIINKSDIEESTKNEHNVFIVNNPQEKENVDLADLLGTNWPTNAGGAGMMLNRTQSVAKTSDNKLEACPSSSLTCESFSKNNEKCTDLSTSPLDVKSNLEINNSNYQQLSEIPGTKLTIGSLVEVSDSGPSDFYGVIRWIGIPPNSTNIMVGIEVEDDPNLRNLSTSDGTYNGVRLFKCREGGAIFVPSNKCASDHRFVDTEGSCLVGTISPDVNGIKFGHVDCPSVLGAVPPLGVQNVDELEEICGKFKGIQGHHNSCYLDATLFSMFTFTSVFDSILYRRPDPQDISHYRAVQNVLRDEIVNPLRKNVFVRADRVMKLRKFLDQLSSVSGLTSEEKDPEEFLNSLLSQIMKVEPFLKLSSGQDSYFYQLFVEKDERLTFPTVQQLFEQSFHSSDIKLKEVPSCLIIQMPRFGKSYKMYPRILPSQFLDITDIIEDSPRQCTVCGKLAEYECRECFGCLQAGSGLDYTAFCQKCLNTVHMHAKRANHKSKKLSVPRDFKVMADHMILPRLYMDLFAVVCIETSHYVAFVKAGSGPDAPWCFFDSMADRKGEKNGYNIPEMISVRELPKWLSDEGARHINERSVKDKDLPEHAKRLFCDAYMCMYQSTDVMMYH</sequence>
<comment type="similarity">
    <text evidence="4">Belongs to the peptidase C19 family.</text>
</comment>
<evidence type="ECO:0000256" key="8">
    <source>
        <dbReference type="ARBA" id="ARBA00022670"/>
    </source>
</evidence>
<name>B4LR01_DROVI</name>
<dbReference type="InterPro" id="IPR036859">
    <property type="entry name" value="CAP-Gly_dom_sf"/>
</dbReference>
<feature type="domain" description="CAP-Gly" evidence="15">
    <location>
        <begin position="492"/>
        <end position="539"/>
    </location>
</feature>
<dbReference type="Pfam" id="PF00443">
    <property type="entry name" value="UCH"/>
    <property type="match status" value="1"/>
</dbReference>
<dbReference type="GO" id="GO:0005813">
    <property type="term" value="C:centrosome"/>
    <property type="evidence" value="ECO:0007669"/>
    <property type="project" value="UniProtKB-SubCell"/>
</dbReference>